<dbReference type="STRING" id="1891926.Fuma_05162"/>
<dbReference type="AlphaFoldDB" id="A0A1P8WN64"/>
<dbReference type="GO" id="GO:0048270">
    <property type="term" value="F:methionine adenosyltransferase regulator activity"/>
    <property type="evidence" value="ECO:0007669"/>
    <property type="project" value="TreeGrafter"/>
</dbReference>
<dbReference type="InterPro" id="IPR005913">
    <property type="entry name" value="dTDP_dehydrorham_reduct"/>
</dbReference>
<keyword evidence="9" id="KW-1185">Reference proteome</keyword>
<organism evidence="8 9">
    <name type="scientific">Fuerstiella marisgermanici</name>
    <dbReference type="NCBI Taxonomy" id="1891926"/>
    <lineage>
        <taxon>Bacteria</taxon>
        <taxon>Pseudomonadati</taxon>
        <taxon>Planctomycetota</taxon>
        <taxon>Planctomycetia</taxon>
        <taxon>Planctomycetales</taxon>
        <taxon>Planctomycetaceae</taxon>
        <taxon>Fuerstiella</taxon>
    </lineage>
</organism>
<name>A0A1P8WN64_9PLAN</name>
<dbReference type="GO" id="GO:0006556">
    <property type="term" value="P:S-adenosylmethionine biosynthetic process"/>
    <property type="evidence" value="ECO:0007669"/>
    <property type="project" value="TreeGrafter"/>
</dbReference>
<dbReference type="PANTHER" id="PTHR10491">
    <property type="entry name" value="DTDP-4-DEHYDRORHAMNOSE REDUCTASE"/>
    <property type="match status" value="1"/>
</dbReference>
<feature type="domain" description="RmlD-like substrate binding" evidence="7">
    <location>
        <begin position="3"/>
        <end position="285"/>
    </location>
</feature>
<protein>
    <recommendedName>
        <fullName evidence="4 6">dTDP-4-dehydrorhamnose reductase</fullName>
        <ecNumber evidence="3 6">1.1.1.133</ecNumber>
    </recommendedName>
</protein>
<comment type="similarity">
    <text evidence="2 6">Belongs to the dTDP-4-dehydrorhamnose reductase family.</text>
</comment>
<dbReference type="GO" id="GO:0048269">
    <property type="term" value="C:methionine adenosyltransferase complex"/>
    <property type="evidence" value="ECO:0007669"/>
    <property type="project" value="TreeGrafter"/>
</dbReference>
<dbReference type="EC" id="1.1.1.133" evidence="3 6"/>
<sequence length="287" mass="31648">MYVLLGGHGYVGTAIQRFLAQQQLPFQVVSRSDVDYSSRDALRTFLGETRPEFLINAAGFTGRPNVDACELQKADCLDGNAVLPGVIRDVCENLKLPWGHVSSGCIYTGAKPDGSGFTEADPPNFSFRQDNCSFYSGTKALGEEVLDGATQCYVWRLRIPFNEFNSPRNYISKMINYDRLLDATNSLSHLGEFAAACVACWTQKVDFGIYNLTNPGAVTTREVVNMIQQQGLSDKQFSFFETEEEFMKLAAATPRSNCVLDSSKAIAAGLPLSPVEDALQMAMKNWK</sequence>
<evidence type="ECO:0000259" key="7">
    <source>
        <dbReference type="Pfam" id="PF04321"/>
    </source>
</evidence>
<comment type="function">
    <text evidence="6">Catalyzes the reduction of dTDP-6-deoxy-L-lyxo-4-hexulose to yield dTDP-L-rhamnose.</text>
</comment>
<comment type="pathway">
    <text evidence="1 6">Carbohydrate biosynthesis; dTDP-L-rhamnose biosynthesis.</text>
</comment>
<evidence type="ECO:0000313" key="9">
    <source>
        <dbReference type="Proteomes" id="UP000187735"/>
    </source>
</evidence>
<dbReference type="OrthoDB" id="252618at2"/>
<dbReference type="Proteomes" id="UP000187735">
    <property type="component" value="Chromosome"/>
</dbReference>
<evidence type="ECO:0000256" key="3">
    <source>
        <dbReference type="ARBA" id="ARBA00012929"/>
    </source>
</evidence>
<comment type="catalytic activity">
    <reaction evidence="5">
        <text>dTDP-beta-L-rhamnose + NADP(+) = dTDP-4-dehydro-beta-L-rhamnose + NADPH + H(+)</text>
        <dbReference type="Rhea" id="RHEA:21796"/>
        <dbReference type="ChEBI" id="CHEBI:15378"/>
        <dbReference type="ChEBI" id="CHEBI:57510"/>
        <dbReference type="ChEBI" id="CHEBI:57783"/>
        <dbReference type="ChEBI" id="CHEBI:58349"/>
        <dbReference type="ChEBI" id="CHEBI:62830"/>
        <dbReference type="EC" id="1.1.1.133"/>
    </reaction>
</comment>
<proteinExistence type="inferred from homology"/>
<accession>A0A1P8WN64</accession>
<dbReference type="InterPro" id="IPR036291">
    <property type="entry name" value="NAD(P)-bd_dom_sf"/>
</dbReference>
<evidence type="ECO:0000313" key="8">
    <source>
        <dbReference type="EMBL" id="APZ95504.1"/>
    </source>
</evidence>
<evidence type="ECO:0000256" key="1">
    <source>
        <dbReference type="ARBA" id="ARBA00004781"/>
    </source>
</evidence>
<dbReference type="Gene3D" id="3.40.50.720">
    <property type="entry name" value="NAD(P)-binding Rossmann-like Domain"/>
    <property type="match status" value="1"/>
</dbReference>
<dbReference type="KEGG" id="fmr:Fuma_05162"/>
<dbReference type="InterPro" id="IPR029903">
    <property type="entry name" value="RmlD-like-bd"/>
</dbReference>
<evidence type="ECO:0000256" key="2">
    <source>
        <dbReference type="ARBA" id="ARBA00010944"/>
    </source>
</evidence>
<reference evidence="8 9" key="1">
    <citation type="journal article" date="2016" name="Front. Microbiol.">
        <title>Fuerstia marisgermanicae gen. nov., sp. nov., an Unusual Member of the Phylum Planctomycetes from the German Wadden Sea.</title>
        <authorList>
            <person name="Kohn T."/>
            <person name="Heuer A."/>
            <person name="Jogler M."/>
            <person name="Vollmers J."/>
            <person name="Boedeker C."/>
            <person name="Bunk B."/>
            <person name="Rast P."/>
            <person name="Borchert D."/>
            <person name="Glockner I."/>
            <person name="Freese H.M."/>
            <person name="Klenk H.P."/>
            <person name="Overmann J."/>
            <person name="Kaster A.K."/>
            <person name="Rohde M."/>
            <person name="Wiegand S."/>
            <person name="Jogler C."/>
        </authorList>
    </citation>
    <scope>NUCLEOTIDE SEQUENCE [LARGE SCALE GENOMIC DNA]</scope>
    <source>
        <strain evidence="8 9">NH11</strain>
    </source>
</reference>
<dbReference type="SUPFAM" id="SSF51735">
    <property type="entry name" value="NAD(P)-binding Rossmann-fold domains"/>
    <property type="match status" value="1"/>
</dbReference>
<dbReference type="EMBL" id="CP017641">
    <property type="protein sequence ID" value="APZ95504.1"/>
    <property type="molecule type" value="Genomic_DNA"/>
</dbReference>
<evidence type="ECO:0000256" key="6">
    <source>
        <dbReference type="RuleBase" id="RU364082"/>
    </source>
</evidence>
<evidence type="ECO:0000256" key="4">
    <source>
        <dbReference type="ARBA" id="ARBA00017099"/>
    </source>
</evidence>
<dbReference type="GO" id="GO:0008831">
    <property type="term" value="F:dTDP-4-dehydrorhamnose reductase activity"/>
    <property type="evidence" value="ECO:0007669"/>
    <property type="project" value="UniProtKB-EC"/>
</dbReference>
<dbReference type="RefSeq" id="WP_077026659.1">
    <property type="nucleotide sequence ID" value="NZ_CP017641.1"/>
</dbReference>
<dbReference type="Pfam" id="PF04321">
    <property type="entry name" value="RmlD_sub_bind"/>
    <property type="match status" value="1"/>
</dbReference>
<keyword evidence="6" id="KW-0521">NADP</keyword>
<gene>
    <name evidence="8" type="ORF">Fuma_05162</name>
</gene>
<dbReference type="PANTHER" id="PTHR10491:SF4">
    <property type="entry name" value="METHIONINE ADENOSYLTRANSFERASE 2 SUBUNIT BETA"/>
    <property type="match status" value="1"/>
</dbReference>
<keyword evidence="6" id="KW-0560">Oxidoreductase</keyword>
<evidence type="ECO:0000256" key="5">
    <source>
        <dbReference type="ARBA" id="ARBA00048200"/>
    </source>
</evidence>